<reference evidence="8 9" key="1">
    <citation type="submission" date="2024-10" db="EMBL/GenBank/DDBJ databases">
        <title>The Natural Products Discovery Center: Release of the First 8490 Sequenced Strains for Exploring Actinobacteria Biosynthetic Diversity.</title>
        <authorList>
            <person name="Kalkreuter E."/>
            <person name="Kautsar S.A."/>
            <person name="Yang D."/>
            <person name="Bader C.D."/>
            <person name="Teijaro C.N."/>
            <person name="Fluegel L."/>
            <person name="Davis C.M."/>
            <person name="Simpson J.R."/>
            <person name="Lauterbach L."/>
            <person name="Steele A.D."/>
            <person name="Gui C."/>
            <person name="Meng S."/>
            <person name="Li G."/>
            <person name="Viehrig K."/>
            <person name="Ye F."/>
            <person name="Su P."/>
            <person name="Kiefer A.F."/>
            <person name="Nichols A."/>
            <person name="Cepeda A.J."/>
            <person name="Yan W."/>
            <person name="Fan B."/>
            <person name="Jiang Y."/>
            <person name="Adhikari A."/>
            <person name="Zheng C.-J."/>
            <person name="Schuster L."/>
            <person name="Cowan T.M."/>
            <person name="Smanski M.J."/>
            <person name="Chevrette M.G."/>
            <person name="De Carvalho L.P.S."/>
            <person name="Shen B."/>
        </authorList>
    </citation>
    <scope>NUCLEOTIDE SEQUENCE [LARGE SCALE GENOMIC DNA]</scope>
    <source>
        <strain evidence="8 9">NPDC049503</strain>
    </source>
</reference>
<dbReference type="Pfam" id="PF00069">
    <property type="entry name" value="Pkinase"/>
    <property type="match status" value="1"/>
</dbReference>
<dbReference type="Gene3D" id="3.30.200.20">
    <property type="entry name" value="Phosphorylase Kinase, domain 1"/>
    <property type="match status" value="1"/>
</dbReference>
<accession>A0ABW8A516</accession>
<feature type="domain" description="Protein kinase" evidence="7">
    <location>
        <begin position="18"/>
        <end position="266"/>
    </location>
</feature>
<dbReference type="PANTHER" id="PTHR43671:SF13">
    <property type="entry name" value="SERINE_THREONINE-PROTEIN KINASE NEK2"/>
    <property type="match status" value="1"/>
</dbReference>
<dbReference type="InterPro" id="IPR050660">
    <property type="entry name" value="NEK_Ser/Thr_kinase"/>
</dbReference>
<dbReference type="EC" id="2.7.11.1" evidence="1"/>
<protein>
    <recommendedName>
        <fullName evidence="1">non-specific serine/threonine protein kinase</fullName>
        <ecNumber evidence="1">2.7.11.1</ecNumber>
    </recommendedName>
</protein>
<organism evidence="8 9">
    <name type="scientific">Nonomuraea indica</name>
    <dbReference type="NCBI Taxonomy" id="1581193"/>
    <lineage>
        <taxon>Bacteria</taxon>
        <taxon>Bacillati</taxon>
        <taxon>Actinomycetota</taxon>
        <taxon>Actinomycetes</taxon>
        <taxon>Streptosporangiales</taxon>
        <taxon>Streptosporangiaceae</taxon>
        <taxon>Nonomuraea</taxon>
    </lineage>
</organism>
<evidence type="ECO:0000313" key="9">
    <source>
        <dbReference type="Proteomes" id="UP001612928"/>
    </source>
</evidence>
<feature type="compositionally biased region" description="Low complexity" evidence="6">
    <location>
        <begin position="480"/>
        <end position="502"/>
    </location>
</feature>
<keyword evidence="2" id="KW-0808">Transferase</keyword>
<feature type="compositionally biased region" description="Low complexity" evidence="6">
    <location>
        <begin position="509"/>
        <end position="537"/>
    </location>
</feature>
<dbReference type="GO" id="GO:0016301">
    <property type="term" value="F:kinase activity"/>
    <property type="evidence" value="ECO:0007669"/>
    <property type="project" value="UniProtKB-KW"/>
</dbReference>
<evidence type="ECO:0000256" key="6">
    <source>
        <dbReference type="SAM" id="MobiDB-lite"/>
    </source>
</evidence>
<dbReference type="SUPFAM" id="SSF56112">
    <property type="entry name" value="Protein kinase-like (PK-like)"/>
    <property type="match status" value="1"/>
</dbReference>
<dbReference type="Proteomes" id="UP001612928">
    <property type="component" value="Unassembled WGS sequence"/>
</dbReference>
<feature type="region of interest" description="Disordered" evidence="6">
    <location>
        <begin position="476"/>
        <end position="537"/>
    </location>
</feature>
<evidence type="ECO:0000256" key="2">
    <source>
        <dbReference type="ARBA" id="ARBA00022679"/>
    </source>
</evidence>
<feature type="compositionally biased region" description="Basic and acidic residues" evidence="6">
    <location>
        <begin position="299"/>
        <end position="310"/>
    </location>
</feature>
<gene>
    <name evidence="8" type="ORF">ACIBP5_17735</name>
</gene>
<comment type="caution">
    <text evidence="8">The sequence shown here is derived from an EMBL/GenBank/DDBJ whole genome shotgun (WGS) entry which is preliminary data.</text>
</comment>
<dbReference type="InterPro" id="IPR008271">
    <property type="entry name" value="Ser/Thr_kinase_AS"/>
</dbReference>
<keyword evidence="3" id="KW-0547">Nucleotide-binding</keyword>
<evidence type="ECO:0000313" key="8">
    <source>
        <dbReference type="EMBL" id="MFI7441803.1"/>
    </source>
</evidence>
<dbReference type="RefSeq" id="WP_397021742.1">
    <property type="nucleotide sequence ID" value="NZ_JBITMB010000004.1"/>
</dbReference>
<keyword evidence="4 8" id="KW-0418">Kinase</keyword>
<feature type="region of interest" description="Disordered" evidence="6">
    <location>
        <begin position="259"/>
        <end position="354"/>
    </location>
</feature>
<dbReference type="PROSITE" id="PS00108">
    <property type="entry name" value="PROTEIN_KINASE_ST"/>
    <property type="match status" value="1"/>
</dbReference>
<name>A0ABW8A516_9ACTN</name>
<dbReference type="EMBL" id="JBITMB010000004">
    <property type="protein sequence ID" value="MFI7441803.1"/>
    <property type="molecule type" value="Genomic_DNA"/>
</dbReference>
<dbReference type="Gene3D" id="1.10.510.10">
    <property type="entry name" value="Transferase(Phosphotransferase) domain 1"/>
    <property type="match status" value="1"/>
</dbReference>
<feature type="region of interest" description="Disordered" evidence="6">
    <location>
        <begin position="402"/>
        <end position="450"/>
    </location>
</feature>
<feature type="compositionally biased region" description="Low complexity" evidence="6">
    <location>
        <begin position="262"/>
        <end position="283"/>
    </location>
</feature>
<evidence type="ECO:0000256" key="1">
    <source>
        <dbReference type="ARBA" id="ARBA00012513"/>
    </source>
</evidence>
<dbReference type="InterPro" id="IPR000719">
    <property type="entry name" value="Prot_kinase_dom"/>
</dbReference>
<feature type="compositionally biased region" description="Low complexity" evidence="6">
    <location>
        <begin position="408"/>
        <end position="424"/>
    </location>
</feature>
<evidence type="ECO:0000256" key="3">
    <source>
        <dbReference type="ARBA" id="ARBA00022741"/>
    </source>
</evidence>
<dbReference type="InterPro" id="IPR011009">
    <property type="entry name" value="Kinase-like_dom_sf"/>
</dbReference>
<evidence type="ECO:0000256" key="4">
    <source>
        <dbReference type="ARBA" id="ARBA00022777"/>
    </source>
</evidence>
<evidence type="ECO:0000256" key="5">
    <source>
        <dbReference type="ARBA" id="ARBA00022840"/>
    </source>
</evidence>
<dbReference type="PANTHER" id="PTHR43671">
    <property type="entry name" value="SERINE/THREONINE-PROTEIN KINASE NEK"/>
    <property type="match status" value="1"/>
</dbReference>
<sequence>MPNAEPLHEGDPASVGPYRLAGRLGVGGQGVVYLAQAPNGAPVAVKVLREGVTGDERFAEEIAAARRVEPLYVAQVLDAGVTGRPYVVTEYVDGPSLRDAGPLAGEELRRLAVATATALSAIHRAGLVHRDFKPANVLLGTGGPRVTDFGLSAVFDGVGAATGNVAGTPAYMAPEQLAGHPGGPAADVFAWAAVMVFAATGVPPFGDDSLAAVVGRVLHQEPRLGGLPQPLLPLVAACLVKDPTARPAMQDVLPRLLAGQEPDPYATPPAAAVPGVRGAPPSASGHPTAPFQPDPPEPGLRHGREADPLPHRAAGLPRRNPASGGGTHDFAPRPDLRSQPRPPEPAPWPDREAGPQLQETWRERAEDPAPAPGALPGAAPVPGVLPGAGAVPAAGGAPGAMVWPPHDAATTPSVAAGAAATAPPGEQPWRPEEGDRHPGGSPPKRRRGKTAAIAVASGMSAVALAGVIVWLTPTSPQPKSQALPSASAGASSATSRDASPTQRPRRTRTPAAESTADPSPGDASATGTATPDPSATAAADRLRVGSLRAIGTPNGDCWAGGQVTPRALVVRTGGPLTFRYAWIYDGTTVGRTSATVPRNGRLALTAPRSLESAGGTHRVTLRITSPVVHQRTVSVTLCEREDP</sequence>
<proteinExistence type="predicted"/>
<keyword evidence="5" id="KW-0067">ATP-binding</keyword>
<feature type="compositionally biased region" description="Basic and acidic residues" evidence="6">
    <location>
        <begin position="429"/>
        <end position="438"/>
    </location>
</feature>
<evidence type="ECO:0000259" key="7">
    <source>
        <dbReference type="PROSITE" id="PS50011"/>
    </source>
</evidence>
<keyword evidence="9" id="KW-1185">Reference proteome</keyword>
<dbReference type="PROSITE" id="PS50011">
    <property type="entry name" value="PROTEIN_KINASE_DOM"/>
    <property type="match status" value="1"/>
</dbReference>
<dbReference type="CDD" id="cd14014">
    <property type="entry name" value="STKc_PknB_like"/>
    <property type="match status" value="1"/>
</dbReference>